<sequence length="549" mass="61402">MSVDKENNVYSGQDAIYNYLHPDRTPPTPLVELPNHQFSNDKVRIWAKLHSAHPLSNVKAFPAFNMLEKAKSTNMIKDGLTKEIVEYSSGSTIMSLGVIARQMGINSTIANLSNKTSNSKIDLLRFFGLELTFFPGPSQPLSEDVDGGIYHAANRGKQEYSYNPDQYANDENPNAHVRWTAPQILKQKPDINIFCAGMGTSGTMTGTGNALKVLSRLNFVISASKPDIINVGVCTSAGDRVPGPRALSMLKPVTWYDWRSAVDTVEEVGSKDSYELSLWLSRNGLLAGPSSGFNLKGLYNYLERAKNNNDLDKLRSEDGFVNCVFICCDLPYVYINEYKEKLGESFFAPMHNSELLGVDKYPYLDAWELHPDEAIVLAKEDLTRVLDLRSSNMFNQFRIPSSLNIPVLEDIYPNCAPNPFLNASEMARQWPILDEKLRQVAQEYEGKKILVVCEHGGSSRSANSILRKFGVESYTIRGGINRWIDEGKSIERTIGSLENSHSSSSSQLTTKSALVVEQKEQENVPKRKLSSSKRFSQFIRKARQSIARS</sequence>
<evidence type="ECO:0000313" key="3">
    <source>
        <dbReference type="EMBL" id="TIC70369.1"/>
    </source>
</evidence>
<dbReference type="InterPro" id="IPR001763">
    <property type="entry name" value="Rhodanese-like_dom"/>
</dbReference>
<dbReference type="InterPro" id="IPR036873">
    <property type="entry name" value="Rhodanese-like_dom_sf"/>
</dbReference>
<name>A0AB74KH79_9BASI</name>
<dbReference type="CDD" id="cd00158">
    <property type="entry name" value="RHOD"/>
    <property type="match status" value="1"/>
</dbReference>
<protein>
    <submittedName>
        <fullName evidence="3">Tryptophan synthase beta subunit-like PLP-dependent enzyme</fullName>
    </submittedName>
</protein>
<dbReference type="Pfam" id="PF00291">
    <property type="entry name" value="PALP"/>
    <property type="match status" value="1"/>
</dbReference>
<dbReference type="Pfam" id="PF00581">
    <property type="entry name" value="Rhodanese"/>
    <property type="match status" value="1"/>
</dbReference>
<dbReference type="Gene3D" id="3.40.50.1100">
    <property type="match status" value="2"/>
</dbReference>
<feature type="region of interest" description="Disordered" evidence="1">
    <location>
        <begin position="497"/>
        <end position="532"/>
    </location>
</feature>
<dbReference type="InterPro" id="IPR050214">
    <property type="entry name" value="Cys_Synth/Cystath_Beta-Synth"/>
</dbReference>
<accession>A0AB74KH79</accession>
<evidence type="ECO:0000313" key="4">
    <source>
        <dbReference type="Proteomes" id="UP000305362"/>
    </source>
</evidence>
<dbReference type="PROSITE" id="PS50206">
    <property type="entry name" value="RHODANESE_3"/>
    <property type="match status" value="1"/>
</dbReference>
<dbReference type="InterPro" id="IPR036052">
    <property type="entry name" value="TrpB-like_PALP_sf"/>
</dbReference>
<feature type="domain" description="Rhodanese" evidence="2">
    <location>
        <begin position="379"/>
        <end position="492"/>
    </location>
</feature>
<dbReference type="Proteomes" id="UP000305362">
    <property type="component" value="Unassembled WGS sequence"/>
</dbReference>
<reference evidence="3 4" key="1">
    <citation type="submission" date="2019-03" db="EMBL/GenBank/DDBJ databases">
        <title>Sequencing 25 genomes of Wallemia mellicola.</title>
        <authorList>
            <person name="Gostincar C."/>
        </authorList>
    </citation>
    <scope>NUCLEOTIDE SEQUENCE [LARGE SCALE GENOMIC DNA]</scope>
    <source>
        <strain evidence="3 4">EXF-1277</strain>
    </source>
</reference>
<dbReference type="SMART" id="SM00450">
    <property type="entry name" value="RHOD"/>
    <property type="match status" value="1"/>
</dbReference>
<dbReference type="PANTHER" id="PTHR10314">
    <property type="entry name" value="CYSTATHIONINE BETA-SYNTHASE"/>
    <property type="match status" value="1"/>
</dbReference>
<evidence type="ECO:0000256" key="1">
    <source>
        <dbReference type="SAM" id="MobiDB-lite"/>
    </source>
</evidence>
<dbReference type="EMBL" id="SPRV01000007">
    <property type="protein sequence ID" value="TIC70369.1"/>
    <property type="molecule type" value="Genomic_DNA"/>
</dbReference>
<proteinExistence type="predicted"/>
<dbReference type="SUPFAM" id="SSF53686">
    <property type="entry name" value="Tryptophan synthase beta subunit-like PLP-dependent enzymes"/>
    <property type="match status" value="1"/>
</dbReference>
<comment type="caution">
    <text evidence="3">The sequence shown here is derived from an EMBL/GenBank/DDBJ whole genome shotgun (WGS) entry which is preliminary data.</text>
</comment>
<organism evidence="3 4">
    <name type="scientific">Wallemia mellicola</name>
    <dbReference type="NCBI Taxonomy" id="1708541"/>
    <lineage>
        <taxon>Eukaryota</taxon>
        <taxon>Fungi</taxon>
        <taxon>Dikarya</taxon>
        <taxon>Basidiomycota</taxon>
        <taxon>Wallemiomycotina</taxon>
        <taxon>Wallemiomycetes</taxon>
        <taxon>Wallemiales</taxon>
        <taxon>Wallemiaceae</taxon>
        <taxon>Wallemia</taxon>
    </lineage>
</organism>
<gene>
    <name evidence="3" type="ORF">E3Q03_01041</name>
</gene>
<dbReference type="AlphaFoldDB" id="A0AB74KH79"/>
<dbReference type="Gene3D" id="3.40.250.10">
    <property type="entry name" value="Rhodanese-like domain"/>
    <property type="match status" value="1"/>
</dbReference>
<evidence type="ECO:0000259" key="2">
    <source>
        <dbReference type="PROSITE" id="PS50206"/>
    </source>
</evidence>
<dbReference type="SUPFAM" id="SSF52821">
    <property type="entry name" value="Rhodanese/Cell cycle control phosphatase"/>
    <property type="match status" value="1"/>
</dbReference>
<dbReference type="InterPro" id="IPR001926">
    <property type="entry name" value="TrpB-like_PALP"/>
</dbReference>